<dbReference type="Pfam" id="PF22330">
    <property type="entry name" value="Rib_mS39_PPR"/>
    <property type="match status" value="1"/>
</dbReference>
<gene>
    <name evidence="6" type="primary">LOC105361993</name>
</gene>
<dbReference type="KEGG" id="csol:105361993"/>
<keyword evidence="5" id="KW-1185">Reference proteome</keyword>
<dbReference type="PANTHER" id="PTHR16276:SF1">
    <property type="entry name" value="SMALL RIBOSOMAL SUBUNIT PROTEIN MS39"/>
    <property type="match status" value="1"/>
</dbReference>
<evidence type="ECO:0000256" key="2">
    <source>
        <dbReference type="ARBA" id="ARBA00022737"/>
    </source>
</evidence>
<dbReference type="Gene3D" id="1.25.40.10">
    <property type="entry name" value="Tetratricopeptide repeat domain"/>
    <property type="match status" value="1"/>
</dbReference>
<dbReference type="Proteomes" id="UP000695007">
    <property type="component" value="Unplaced"/>
</dbReference>
<protein>
    <submittedName>
        <fullName evidence="6">Protein PTCD3 homolog, mitochondrial</fullName>
    </submittedName>
</protein>
<dbReference type="PANTHER" id="PTHR16276">
    <property type="entry name" value="PENTATRICOPEPTIDE REPEAT DOMAIN-CONTAINING PROTEIN 3"/>
    <property type="match status" value="1"/>
</dbReference>
<keyword evidence="2" id="KW-0677">Repeat</keyword>
<keyword evidence="4" id="KW-0496">Mitochondrion</keyword>
<organism evidence="5 6">
    <name type="scientific">Ceratosolen solmsi marchali</name>
    <dbReference type="NCBI Taxonomy" id="326594"/>
    <lineage>
        <taxon>Eukaryota</taxon>
        <taxon>Metazoa</taxon>
        <taxon>Ecdysozoa</taxon>
        <taxon>Arthropoda</taxon>
        <taxon>Hexapoda</taxon>
        <taxon>Insecta</taxon>
        <taxon>Pterygota</taxon>
        <taxon>Neoptera</taxon>
        <taxon>Endopterygota</taxon>
        <taxon>Hymenoptera</taxon>
        <taxon>Apocrita</taxon>
        <taxon>Proctotrupomorpha</taxon>
        <taxon>Chalcidoidea</taxon>
        <taxon>Agaonidae</taxon>
        <taxon>Agaoninae</taxon>
        <taxon>Ceratosolen</taxon>
    </lineage>
</organism>
<accession>A0AAJ6YGI6</accession>
<dbReference type="GO" id="GO:0019843">
    <property type="term" value="F:rRNA binding"/>
    <property type="evidence" value="ECO:0007669"/>
    <property type="project" value="InterPro"/>
</dbReference>
<evidence type="ECO:0000256" key="3">
    <source>
        <dbReference type="ARBA" id="ARBA00022946"/>
    </source>
</evidence>
<evidence type="ECO:0000256" key="4">
    <source>
        <dbReference type="ARBA" id="ARBA00023128"/>
    </source>
</evidence>
<evidence type="ECO:0000313" key="6">
    <source>
        <dbReference type="RefSeq" id="XP_011497620.1"/>
    </source>
</evidence>
<evidence type="ECO:0000313" key="5">
    <source>
        <dbReference type="Proteomes" id="UP000695007"/>
    </source>
</evidence>
<sequence>MNSLRTRIVNRRNVQSMMRKLQPFSTPVSEKSSPEIKIPMRKERGPTDILRALEGTLLNDSTSNDYGFMDDPFFIPTSTKRKRIYALSKESGRRAARFIVENHSETLYSELSDPLIKAFLPPEKYTEKSQVSDEILMEFIKKGSVKDSLHIYELLEKNVKLETKQALLELLCFYNSEEQESSEDFPEELRYRARIQINKNLWNNNSEANSLFDELKNNEETAAAAYSAMICGTAKYGSVNLAEGLYKESLKKNLSIFSTCYHYLIQSIRFSKRSDEECKSLIEIYLKDMIQKGLSLNVDVLNAILSAAENLADNVTYATSFFSKFKSLGIEPTLTTYYYLLLILSKNNNYFTDTIDENVFMEILSEVKSKDFVLHDDTDQCFFSKAMSIAAKNYFPTNVGHEIYNIFLSKNKRYFLNNIQSNHFYNDYILMVLYNESLLDFQMFYTKFVPAVFIPDHETMKNIMENFLSYRKDNKLLPIMALFIKHIVSFEMLYNNNLLKLSLKAIVKHCTSKEEPRIQKELGEYASKVWTHLKSLHERVKYQVVLPMELYSNIIILLLYASEFEKALDVYDYLIKNPEKTSGAFKPTELNEIFNQCCTHNLTDLALLVLQYTHNSGIGDQQFYDEKIKSHFVLNQMQKQQLSKIIGS</sequence>
<reference evidence="6" key="1">
    <citation type="submission" date="2025-08" db="UniProtKB">
        <authorList>
            <consortium name="RefSeq"/>
        </authorList>
    </citation>
    <scope>IDENTIFICATION</scope>
</reference>
<proteinExistence type="predicted"/>
<dbReference type="InterPro" id="IPR037387">
    <property type="entry name" value="PTCD3"/>
</dbReference>
<dbReference type="InterPro" id="IPR011990">
    <property type="entry name" value="TPR-like_helical_dom_sf"/>
</dbReference>
<comment type="subcellular location">
    <subcellularLocation>
        <location evidence="1">Mitochondrion</location>
    </subcellularLocation>
</comment>
<name>A0AAJ6YGI6_9HYME</name>
<dbReference type="GeneID" id="105361993"/>
<dbReference type="GO" id="GO:0043024">
    <property type="term" value="F:ribosomal small subunit binding"/>
    <property type="evidence" value="ECO:0007669"/>
    <property type="project" value="InterPro"/>
</dbReference>
<evidence type="ECO:0000256" key="1">
    <source>
        <dbReference type="ARBA" id="ARBA00004173"/>
    </source>
</evidence>
<dbReference type="GO" id="GO:0005739">
    <property type="term" value="C:mitochondrion"/>
    <property type="evidence" value="ECO:0007669"/>
    <property type="project" value="UniProtKB-SubCell"/>
</dbReference>
<keyword evidence="3" id="KW-0809">Transit peptide</keyword>
<dbReference type="RefSeq" id="XP_011497620.1">
    <property type="nucleotide sequence ID" value="XM_011499318.1"/>
</dbReference>
<dbReference type="GO" id="GO:0032543">
    <property type="term" value="P:mitochondrial translation"/>
    <property type="evidence" value="ECO:0007669"/>
    <property type="project" value="InterPro"/>
</dbReference>
<dbReference type="InterPro" id="IPR055063">
    <property type="entry name" value="Rib_mS39_PPR"/>
</dbReference>
<dbReference type="AlphaFoldDB" id="A0AAJ6YGI6"/>